<evidence type="ECO:0000313" key="2">
    <source>
        <dbReference type="EMBL" id="GBG62816.1"/>
    </source>
</evidence>
<dbReference type="Proteomes" id="UP000265515">
    <property type="component" value="Unassembled WGS sequence"/>
</dbReference>
<feature type="compositionally biased region" description="Basic and acidic residues" evidence="1">
    <location>
        <begin position="43"/>
        <end position="55"/>
    </location>
</feature>
<sequence>MKRRQLSIKFSDEDFAKLTNAMRRHSSLVSQFPTGASILEKSLKIARKTDTDRSPGHSPSSQVGSVGSVAGSEGSEGTLGANRKAKVKSPITSRMAVISGTGKLSKPDFLGPARSSIIRVFRDSGLDVEKSDAKGLAALIAEHESRQQHVITPSKKEILQSGSGGKISSGRIATSALLKRYSVMVLSANRDGGSINPGPSSNLSSKEPIALTPKETGWGSPSPSKNAPQVESPTKWAQPRQVKKSSLKKPVDKLESTHDGVTPRDGSRRSTISSRGKQRGSESVRGSVRSHEKSKRDIARDIARDYIKYSQNIVSVPLLGAKASETEVAGKAERWKANLDETFKSTAERRAATLLSKIMAVKLLRQELGSSEKSQLDIKAAAKEKPEGLEDQDSSPSKERPTAPLPPPASPSPTAPPPTARSATAVTHLKNQAVTAISTAEEDQDLRPELKKHQTDPSADSSATLQRSQSIRPPPPEVQSGTPATAPEVQSPTSDHPRRSAVPGLHLPPNLAALSQTRSKKDFEVVSLGHSSSDGSGFFCQRIEWPARIIIRATTKRDTRSLEQIQSESRTVEKAPSSPGSPEARTKAGSVLSPREAPGAAGSSSKIQNARLASRIRR</sequence>
<name>A0A388JYE5_CHABU</name>
<dbReference type="EMBL" id="BFEA01000032">
    <property type="protein sequence ID" value="GBG62816.1"/>
    <property type="molecule type" value="Genomic_DNA"/>
</dbReference>
<organism evidence="2 3">
    <name type="scientific">Chara braunii</name>
    <name type="common">Braun's stonewort</name>
    <dbReference type="NCBI Taxonomy" id="69332"/>
    <lineage>
        <taxon>Eukaryota</taxon>
        <taxon>Viridiplantae</taxon>
        <taxon>Streptophyta</taxon>
        <taxon>Charophyceae</taxon>
        <taxon>Charales</taxon>
        <taxon>Characeae</taxon>
        <taxon>Chara</taxon>
    </lineage>
</organism>
<feature type="region of interest" description="Disordered" evidence="1">
    <location>
        <begin position="43"/>
        <end position="87"/>
    </location>
</feature>
<feature type="region of interest" description="Disordered" evidence="1">
    <location>
        <begin position="555"/>
        <end position="618"/>
    </location>
</feature>
<dbReference type="AlphaFoldDB" id="A0A388JYE5"/>
<feature type="compositionally biased region" description="Polar residues" evidence="1">
    <location>
        <begin position="456"/>
        <end position="471"/>
    </location>
</feature>
<evidence type="ECO:0000313" key="3">
    <source>
        <dbReference type="Proteomes" id="UP000265515"/>
    </source>
</evidence>
<feature type="region of interest" description="Disordered" evidence="1">
    <location>
        <begin position="369"/>
        <end position="516"/>
    </location>
</feature>
<feature type="compositionally biased region" description="Basic and acidic residues" evidence="1">
    <location>
        <begin position="249"/>
        <end position="268"/>
    </location>
</feature>
<dbReference type="Gramene" id="GBG62816">
    <property type="protein sequence ID" value="GBG62816"/>
    <property type="gene ID" value="CBR_g32399"/>
</dbReference>
<gene>
    <name evidence="2" type="ORF">CBR_g32399</name>
</gene>
<feature type="compositionally biased region" description="Polar residues" evidence="1">
    <location>
        <begin position="219"/>
        <end position="232"/>
    </location>
</feature>
<feature type="compositionally biased region" description="Basic and acidic residues" evidence="1">
    <location>
        <begin position="445"/>
        <end position="455"/>
    </location>
</feature>
<feature type="region of interest" description="Disordered" evidence="1">
    <location>
        <begin position="189"/>
        <end position="297"/>
    </location>
</feature>
<keyword evidence="3" id="KW-1185">Reference proteome</keyword>
<accession>A0A388JYE5</accession>
<feature type="compositionally biased region" description="Polar residues" evidence="1">
    <location>
        <begin position="429"/>
        <end position="438"/>
    </location>
</feature>
<feature type="compositionally biased region" description="Pro residues" evidence="1">
    <location>
        <begin position="403"/>
        <end position="419"/>
    </location>
</feature>
<proteinExistence type="predicted"/>
<protein>
    <submittedName>
        <fullName evidence="2">Uncharacterized protein</fullName>
    </submittedName>
</protein>
<evidence type="ECO:0000256" key="1">
    <source>
        <dbReference type="SAM" id="MobiDB-lite"/>
    </source>
</evidence>
<feature type="compositionally biased region" description="Polar residues" evidence="1">
    <location>
        <begin position="479"/>
        <end position="494"/>
    </location>
</feature>
<feature type="compositionally biased region" description="Basic and acidic residues" evidence="1">
    <location>
        <begin position="374"/>
        <end position="388"/>
    </location>
</feature>
<feature type="compositionally biased region" description="Low complexity" evidence="1">
    <location>
        <begin position="56"/>
        <end position="76"/>
    </location>
</feature>
<comment type="caution">
    <text evidence="2">The sequence shown here is derived from an EMBL/GenBank/DDBJ whole genome shotgun (WGS) entry which is preliminary data.</text>
</comment>
<reference evidence="2 3" key="1">
    <citation type="journal article" date="2018" name="Cell">
        <title>The Chara Genome: Secondary Complexity and Implications for Plant Terrestrialization.</title>
        <authorList>
            <person name="Nishiyama T."/>
            <person name="Sakayama H."/>
            <person name="Vries J.D."/>
            <person name="Buschmann H."/>
            <person name="Saint-Marcoux D."/>
            <person name="Ullrich K.K."/>
            <person name="Haas F.B."/>
            <person name="Vanderstraeten L."/>
            <person name="Becker D."/>
            <person name="Lang D."/>
            <person name="Vosolsobe S."/>
            <person name="Rombauts S."/>
            <person name="Wilhelmsson P.K.I."/>
            <person name="Janitza P."/>
            <person name="Kern R."/>
            <person name="Heyl A."/>
            <person name="Rumpler F."/>
            <person name="Villalobos L.I.A.C."/>
            <person name="Clay J.M."/>
            <person name="Skokan R."/>
            <person name="Toyoda A."/>
            <person name="Suzuki Y."/>
            <person name="Kagoshima H."/>
            <person name="Schijlen E."/>
            <person name="Tajeshwar N."/>
            <person name="Catarino B."/>
            <person name="Hetherington A.J."/>
            <person name="Saltykova A."/>
            <person name="Bonnot C."/>
            <person name="Breuninger H."/>
            <person name="Symeonidi A."/>
            <person name="Radhakrishnan G.V."/>
            <person name="Van Nieuwerburgh F."/>
            <person name="Deforce D."/>
            <person name="Chang C."/>
            <person name="Karol K.G."/>
            <person name="Hedrich R."/>
            <person name="Ulvskov P."/>
            <person name="Glockner G."/>
            <person name="Delwiche C.F."/>
            <person name="Petrasek J."/>
            <person name="Van de Peer Y."/>
            <person name="Friml J."/>
            <person name="Beilby M."/>
            <person name="Dolan L."/>
            <person name="Kohara Y."/>
            <person name="Sugano S."/>
            <person name="Fujiyama A."/>
            <person name="Delaux P.-M."/>
            <person name="Quint M."/>
            <person name="TheiBen G."/>
            <person name="Hagemann M."/>
            <person name="Harholt J."/>
            <person name="Dunand C."/>
            <person name="Zachgo S."/>
            <person name="Langdale J."/>
            <person name="Maumus F."/>
            <person name="Straeten D.V.D."/>
            <person name="Gould S.B."/>
            <person name="Rensing S.A."/>
        </authorList>
    </citation>
    <scope>NUCLEOTIDE SEQUENCE [LARGE SCALE GENOMIC DNA]</scope>
    <source>
        <strain evidence="2 3">S276</strain>
    </source>
</reference>